<gene>
    <name evidence="1" type="ORF">BN961_02552</name>
</gene>
<dbReference type="InterPro" id="IPR010634">
    <property type="entry name" value="DUF1223"/>
</dbReference>
<keyword evidence="2" id="KW-1185">Reference proteome</keyword>
<dbReference type="Pfam" id="PF06764">
    <property type="entry name" value="DUF1223"/>
    <property type="match status" value="1"/>
</dbReference>
<dbReference type="RefSeq" id="WP_009340115.1">
    <property type="nucleotide sequence ID" value="NZ_CCAZ020000001.1"/>
</dbReference>
<dbReference type="Proteomes" id="UP000035762">
    <property type="component" value="Unassembled WGS sequence"/>
</dbReference>
<evidence type="ECO:0000313" key="2">
    <source>
        <dbReference type="Proteomes" id="UP000035762"/>
    </source>
</evidence>
<proteinExistence type="predicted"/>
<name>A0A090MP20_AFIFE</name>
<sequence length="240" mass="25927">MAKFSNFRKCTLAFSVSTFALLTVIGPAFGETRPLTVVELFTSQGCSSCPPANANLIRLKDEPNVLALSFSVTYWDYLGWKDIFGRKDYTARQETYEAPLGESGAFTPQMVVDGRLSLVGRDFAEAQSAIKKSEARSRDDAPRILIESGRVSVFAANIPSHPADVWLVRYDPHVVNVPIQRGENTGRTLPHANVVHELVHLGSWNGTPSNFSVAAAPAGQKTAILVQSPNGGPILAAATD</sequence>
<dbReference type="OrthoDB" id="9808254at2"/>
<organism evidence="1 2">
    <name type="scientific">Afipia felis</name>
    <name type="common">Cat scratch disease bacillus</name>
    <dbReference type="NCBI Taxonomy" id="1035"/>
    <lineage>
        <taxon>Bacteria</taxon>
        <taxon>Pseudomonadati</taxon>
        <taxon>Pseudomonadota</taxon>
        <taxon>Alphaproteobacteria</taxon>
        <taxon>Hyphomicrobiales</taxon>
        <taxon>Nitrobacteraceae</taxon>
        <taxon>Afipia</taxon>
    </lineage>
</organism>
<dbReference type="InterPro" id="IPR036249">
    <property type="entry name" value="Thioredoxin-like_sf"/>
</dbReference>
<dbReference type="PANTHER" id="PTHR36057:SF1">
    <property type="entry name" value="LIPOPROTEIN LIPID ATTACHMENT SITE-LIKE PROTEIN, PUTATIVE (DUF1223)-RELATED"/>
    <property type="match status" value="1"/>
</dbReference>
<dbReference type="STRING" id="1035.BN961_02552"/>
<evidence type="ECO:0000313" key="1">
    <source>
        <dbReference type="EMBL" id="CEG09131.1"/>
    </source>
</evidence>
<dbReference type="AlphaFoldDB" id="A0A090MP20"/>
<comment type="caution">
    <text evidence="1">The sequence shown here is derived from an EMBL/GenBank/DDBJ whole genome shotgun (WGS) entry which is preliminary data.</text>
</comment>
<reference evidence="1 2" key="1">
    <citation type="journal article" date="2014" name="Genome Announc.">
        <title>Genome Sequence of Afipia felis Strain 76713, Isolated in Hospital Water Using an Amoeba Co-Culture Procedure.</title>
        <authorList>
            <person name="Benamar S."/>
            <person name="La Scola B."/>
            <person name="Croce O."/>
        </authorList>
    </citation>
    <scope>NUCLEOTIDE SEQUENCE [LARGE SCALE GENOMIC DNA]</scope>
    <source>
        <strain evidence="1 2">76713</strain>
    </source>
</reference>
<accession>A0A090MP20</accession>
<dbReference type="EMBL" id="CCAZ020000001">
    <property type="protein sequence ID" value="CEG09131.1"/>
    <property type="molecule type" value="Genomic_DNA"/>
</dbReference>
<dbReference type="SUPFAM" id="SSF52833">
    <property type="entry name" value="Thioredoxin-like"/>
    <property type="match status" value="1"/>
</dbReference>
<dbReference type="PANTHER" id="PTHR36057">
    <property type="match status" value="1"/>
</dbReference>
<protein>
    <submittedName>
        <fullName evidence="1">Secreted protein</fullName>
    </submittedName>
</protein>